<accession>A0A9D4BHW1</accession>
<dbReference type="Proteomes" id="UP000828390">
    <property type="component" value="Unassembled WGS sequence"/>
</dbReference>
<evidence type="ECO:0000313" key="1">
    <source>
        <dbReference type="EMBL" id="KAH3703815.1"/>
    </source>
</evidence>
<sequence length="69" mass="8397">MQHQARKDLINMEIHTRSCLYFCFRTNHQRRASMEVSFKPSTVLHASKWRFRITGSFRMVEKVVMHWRG</sequence>
<proteinExistence type="predicted"/>
<reference evidence="1" key="1">
    <citation type="journal article" date="2019" name="bioRxiv">
        <title>The Genome of the Zebra Mussel, Dreissena polymorpha: A Resource for Invasive Species Research.</title>
        <authorList>
            <person name="McCartney M.A."/>
            <person name="Auch B."/>
            <person name="Kono T."/>
            <person name="Mallez S."/>
            <person name="Zhang Y."/>
            <person name="Obille A."/>
            <person name="Becker A."/>
            <person name="Abrahante J.E."/>
            <person name="Garbe J."/>
            <person name="Badalamenti J.P."/>
            <person name="Herman A."/>
            <person name="Mangelson H."/>
            <person name="Liachko I."/>
            <person name="Sullivan S."/>
            <person name="Sone E.D."/>
            <person name="Koren S."/>
            <person name="Silverstein K.A.T."/>
            <person name="Beckman K.B."/>
            <person name="Gohl D.M."/>
        </authorList>
    </citation>
    <scope>NUCLEOTIDE SEQUENCE</scope>
    <source>
        <strain evidence="1">Duluth1</strain>
        <tissue evidence="1">Whole animal</tissue>
    </source>
</reference>
<protein>
    <submittedName>
        <fullName evidence="1">Uncharacterized protein</fullName>
    </submittedName>
</protein>
<evidence type="ECO:0000313" key="2">
    <source>
        <dbReference type="Proteomes" id="UP000828390"/>
    </source>
</evidence>
<dbReference type="EMBL" id="JAIWYP010000015">
    <property type="protein sequence ID" value="KAH3703815.1"/>
    <property type="molecule type" value="Genomic_DNA"/>
</dbReference>
<reference evidence="1" key="2">
    <citation type="submission" date="2020-11" db="EMBL/GenBank/DDBJ databases">
        <authorList>
            <person name="McCartney M.A."/>
            <person name="Auch B."/>
            <person name="Kono T."/>
            <person name="Mallez S."/>
            <person name="Becker A."/>
            <person name="Gohl D.M."/>
            <person name="Silverstein K.A.T."/>
            <person name="Koren S."/>
            <person name="Bechman K.B."/>
            <person name="Herman A."/>
            <person name="Abrahante J.E."/>
            <person name="Garbe J."/>
        </authorList>
    </citation>
    <scope>NUCLEOTIDE SEQUENCE</scope>
    <source>
        <strain evidence="1">Duluth1</strain>
        <tissue evidence="1">Whole animal</tissue>
    </source>
</reference>
<dbReference type="AlphaFoldDB" id="A0A9D4BHW1"/>
<keyword evidence="2" id="KW-1185">Reference proteome</keyword>
<gene>
    <name evidence="1" type="ORF">DPMN_078862</name>
</gene>
<name>A0A9D4BHW1_DREPO</name>
<organism evidence="1 2">
    <name type="scientific">Dreissena polymorpha</name>
    <name type="common">Zebra mussel</name>
    <name type="synonym">Mytilus polymorpha</name>
    <dbReference type="NCBI Taxonomy" id="45954"/>
    <lineage>
        <taxon>Eukaryota</taxon>
        <taxon>Metazoa</taxon>
        <taxon>Spiralia</taxon>
        <taxon>Lophotrochozoa</taxon>
        <taxon>Mollusca</taxon>
        <taxon>Bivalvia</taxon>
        <taxon>Autobranchia</taxon>
        <taxon>Heteroconchia</taxon>
        <taxon>Euheterodonta</taxon>
        <taxon>Imparidentia</taxon>
        <taxon>Neoheterodontei</taxon>
        <taxon>Myida</taxon>
        <taxon>Dreissenoidea</taxon>
        <taxon>Dreissenidae</taxon>
        <taxon>Dreissena</taxon>
    </lineage>
</organism>
<comment type="caution">
    <text evidence="1">The sequence shown here is derived from an EMBL/GenBank/DDBJ whole genome shotgun (WGS) entry which is preliminary data.</text>
</comment>